<keyword evidence="3" id="KW-0413">Isomerase</keyword>
<comment type="catalytic activity">
    <reaction evidence="4">
        <text>a uridine in tRNA = a pseudouridine in tRNA</text>
        <dbReference type="Rhea" id="RHEA:54572"/>
        <dbReference type="Rhea" id="RHEA-COMP:13339"/>
        <dbReference type="Rhea" id="RHEA-COMP:13934"/>
        <dbReference type="ChEBI" id="CHEBI:65314"/>
        <dbReference type="ChEBI" id="CHEBI:65315"/>
    </reaction>
</comment>
<dbReference type="PIRSF" id="PIRSF037016">
    <property type="entry name" value="Pseudouridin_synth_euk_prd"/>
    <property type="match status" value="1"/>
</dbReference>
<organism evidence="7 8">
    <name type="scientific">Rhynocoris fuscipes</name>
    <dbReference type="NCBI Taxonomy" id="488301"/>
    <lineage>
        <taxon>Eukaryota</taxon>
        <taxon>Metazoa</taxon>
        <taxon>Ecdysozoa</taxon>
        <taxon>Arthropoda</taxon>
        <taxon>Hexapoda</taxon>
        <taxon>Insecta</taxon>
        <taxon>Pterygota</taxon>
        <taxon>Neoptera</taxon>
        <taxon>Paraneoptera</taxon>
        <taxon>Hemiptera</taxon>
        <taxon>Heteroptera</taxon>
        <taxon>Panheteroptera</taxon>
        <taxon>Cimicomorpha</taxon>
        <taxon>Reduviidae</taxon>
        <taxon>Harpactorinae</taxon>
        <taxon>Harpactorini</taxon>
        <taxon>Rhynocoris</taxon>
    </lineage>
</organism>
<dbReference type="InterPro" id="IPR011760">
    <property type="entry name" value="PsdUridine_synth_TruD_insert"/>
</dbReference>
<dbReference type="PROSITE" id="PS50984">
    <property type="entry name" value="TRUD"/>
    <property type="match status" value="1"/>
</dbReference>
<comment type="similarity">
    <text evidence="1">Belongs to the pseudouridine synthase TruD family.</text>
</comment>
<gene>
    <name evidence="7" type="ORF">O3M35_000996</name>
</gene>
<dbReference type="GO" id="GO:0003723">
    <property type="term" value="F:RNA binding"/>
    <property type="evidence" value="ECO:0007669"/>
    <property type="project" value="InterPro"/>
</dbReference>
<evidence type="ECO:0000256" key="1">
    <source>
        <dbReference type="ARBA" id="ARBA00007953"/>
    </source>
</evidence>
<dbReference type="Pfam" id="PF01142">
    <property type="entry name" value="TruD"/>
    <property type="match status" value="2"/>
</dbReference>
<dbReference type="GO" id="GO:0008033">
    <property type="term" value="P:tRNA processing"/>
    <property type="evidence" value="ECO:0007669"/>
    <property type="project" value="UniProtKB-KW"/>
</dbReference>
<dbReference type="InterPro" id="IPR001656">
    <property type="entry name" value="PsdUridine_synth_TruD"/>
</dbReference>
<dbReference type="SUPFAM" id="SSF55120">
    <property type="entry name" value="Pseudouridine synthase"/>
    <property type="match status" value="1"/>
</dbReference>
<evidence type="ECO:0000313" key="7">
    <source>
        <dbReference type="EMBL" id="KAK9512606.1"/>
    </source>
</evidence>
<comment type="caution">
    <text evidence="7">The sequence shown here is derived from an EMBL/GenBank/DDBJ whole genome shotgun (WGS) entry which is preliminary data.</text>
</comment>
<dbReference type="InterPro" id="IPR042214">
    <property type="entry name" value="TruD_catalytic"/>
</dbReference>
<dbReference type="GO" id="GO:0001522">
    <property type="term" value="P:pseudouridine synthesis"/>
    <property type="evidence" value="ECO:0007669"/>
    <property type="project" value="InterPro"/>
</dbReference>
<dbReference type="PANTHER" id="PTHR13326:SF31">
    <property type="entry name" value="PSEUDOURIDYLATE SYNTHASE 7 HOMOLOG"/>
    <property type="match status" value="1"/>
</dbReference>
<sequence>MKHKISRERNYFHLKMSDQSIGNSILAKFQQISHEKELARNELVATKPFGDCTSSDLEKIEEAVKRKHEVDQNKRKKKSSDNNFHVGLSEKDVGITEFINSTSKGFTGIIKHRCSDFQVHEIDLEGNIVELKSTDLPTISEETDTASESEHRSILSEDVWKSLDEVVNSDSLTATYELDVTGKSKTERTLIHKAVKFVYGPKVFSNTTSKDDKTFLQIGKCKTKERACWPANRGPFLHFTLYKENIDTTNVVSLIARKLRVRTNTISYSGTKDKRGKTTQRMCIKRRPAEDLHRYKFYQFKLGDYCYKYDSLRLGDLKGNKFTIAIRNIEAPDTEINDSLKALKENGFINYYGLQRFGCSSVASTYMVGKAILLKDWKQAIEYILKPREGERCPEQIKKATNTWWKTKNAELAVKCLPKSDNSIEGKILRALKVQGEDQYYNALFAIPRNTMLLYVHAYQSLIWNKVVSKRIKEFGLKTLPGDLMYDGDEDIEAVKNDGDDVDKEDNDDNEDKDDENDKQETEEFCDKEKSAKTRIKLNVKKLSSEDVSKVSFNAIVLPLPGNDIEYPENVTKEWYSEFLKEDGLTLEHFKNASAAFSLYGSYRKIVGIAEELNWKICNYNSYDDDLILSDLDKLQNISLPEQPKDAQYKAVILDFKLKPSLYATMVLREVMKCETSAYHHAVLTRETHTNKDEHQDEKKVKTD</sequence>
<evidence type="ECO:0000256" key="4">
    <source>
        <dbReference type="ARBA" id="ARBA00036943"/>
    </source>
</evidence>
<dbReference type="InterPro" id="IPR020103">
    <property type="entry name" value="PsdUridine_synth_cat_dom_sf"/>
</dbReference>
<dbReference type="Proteomes" id="UP001461498">
    <property type="component" value="Unassembled WGS sequence"/>
</dbReference>
<name>A0AAW1DPN3_9HEMI</name>
<dbReference type="Gene3D" id="3.30.2350.20">
    <property type="entry name" value="TruD, catalytic domain"/>
    <property type="match status" value="2"/>
</dbReference>
<accession>A0AAW1DPN3</accession>
<keyword evidence="8" id="KW-1185">Reference proteome</keyword>
<evidence type="ECO:0000313" key="8">
    <source>
        <dbReference type="Proteomes" id="UP001461498"/>
    </source>
</evidence>
<evidence type="ECO:0000256" key="2">
    <source>
        <dbReference type="ARBA" id="ARBA00022694"/>
    </source>
</evidence>
<dbReference type="CDD" id="cd02576">
    <property type="entry name" value="PseudoU_synth_ScPUS7"/>
    <property type="match status" value="1"/>
</dbReference>
<feature type="region of interest" description="Disordered" evidence="5">
    <location>
        <begin position="494"/>
        <end position="526"/>
    </location>
</feature>
<dbReference type="GO" id="GO:0005634">
    <property type="term" value="C:nucleus"/>
    <property type="evidence" value="ECO:0007669"/>
    <property type="project" value="TreeGrafter"/>
</dbReference>
<dbReference type="AlphaFoldDB" id="A0AAW1DPN3"/>
<dbReference type="EMBL" id="JAPXFL010000001">
    <property type="protein sequence ID" value="KAK9512606.1"/>
    <property type="molecule type" value="Genomic_DNA"/>
</dbReference>
<evidence type="ECO:0000256" key="3">
    <source>
        <dbReference type="ARBA" id="ARBA00023235"/>
    </source>
</evidence>
<dbReference type="NCBIfam" id="TIGR00094">
    <property type="entry name" value="tRNA_TruD_broad"/>
    <property type="match status" value="1"/>
</dbReference>
<feature type="region of interest" description="Disordered" evidence="5">
    <location>
        <begin position="685"/>
        <end position="704"/>
    </location>
</feature>
<feature type="compositionally biased region" description="Acidic residues" evidence="5">
    <location>
        <begin position="500"/>
        <end position="518"/>
    </location>
</feature>
<dbReference type="GO" id="GO:0009982">
    <property type="term" value="F:pseudouridine synthase activity"/>
    <property type="evidence" value="ECO:0007669"/>
    <property type="project" value="InterPro"/>
</dbReference>
<keyword evidence="2" id="KW-0819">tRNA processing</keyword>
<evidence type="ECO:0000256" key="5">
    <source>
        <dbReference type="SAM" id="MobiDB-lite"/>
    </source>
</evidence>
<feature type="domain" description="TRUD" evidence="6">
    <location>
        <begin position="347"/>
        <end position="609"/>
    </location>
</feature>
<evidence type="ECO:0000259" key="6">
    <source>
        <dbReference type="PROSITE" id="PS50984"/>
    </source>
</evidence>
<proteinExistence type="inferred from homology"/>
<protein>
    <recommendedName>
        <fullName evidence="6">TRUD domain-containing protein</fullName>
    </recommendedName>
</protein>
<dbReference type="PANTHER" id="PTHR13326">
    <property type="entry name" value="TRNA PSEUDOURIDINE SYNTHASE D"/>
    <property type="match status" value="1"/>
</dbReference>
<reference evidence="7 8" key="1">
    <citation type="submission" date="2022-12" db="EMBL/GenBank/DDBJ databases">
        <title>Chromosome-level genome assembly of true bugs.</title>
        <authorList>
            <person name="Ma L."/>
            <person name="Li H."/>
        </authorList>
    </citation>
    <scope>NUCLEOTIDE SEQUENCE [LARGE SCALE GENOMIC DNA]</scope>
    <source>
        <strain evidence="7">Lab_2022b</strain>
    </source>
</reference>